<name>A0ABV0JT91_9CYAN</name>
<organism evidence="1 2">
    <name type="scientific">Funiculus sociatus GB2-A5</name>
    <dbReference type="NCBI Taxonomy" id="2933946"/>
    <lineage>
        <taxon>Bacteria</taxon>
        <taxon>Bacillati</taxon>
        <taxon>Cyanobacteriota</taxon>
        <taxon>Cyanophyceae</taxon>
        <taxon>Coleofasciculales</taxon>
        <taxon>Coleofasciculaceae</taxon>
        <taxon>Funiculus</taxon>
    </lineage>
</organism>
<dbReference type="Gene3D" id="3.30.70.100">
    <property type="match status" value="1"/>
</dbReference>
<comment type="caution">
    <text evidence="1">The sequence shown here is derived from an EMBL/GenBank/DDBJ whole genome shotgun (WGS) entry which is preliminary data.</text>
</comment>
<dbReference type="SUPFAM" id="SSF54909">
    <property type="entry name" value="Dimeric alpha+beta barrel"/>
    <property type="match status" value="1"/>
</dbReference>
<gene>
    <name evidence="1" type="ORF">NDI37_18340</name>
</gene>
<protein>
    <recommendedName>
        <fullName evidence="3">Antibiotic biosynthesis monooxygenase</fullName>
    </recommendedName>
</protein>
<proteinExistence type="predicted"/>
<dbReference type="Proteomes" id="UP001442494">
    <property type="component" value="Unassembled WGS sequence"/>
</dbReference>
<evidence type="ECO:0000313" key="1">
    <source>
        <dbReference type="EMBL" id="MEP0866420.1"/>
    </source>
</evidence>
<dbReference type="EMBL" id="JAMPKK010000043">
    <property type="protein sequence ID" value="MEP0866420.1"/>
    <property type="molecule type" value="Genomic_DNA"/>
</dbReference>
<dbReference type="InterPro" id="IPR011008">
    <property type="entry name" value="Dimeric_a/b-barrel"/>
</dbReference>
<dbReference type="RefSeq" id="WP_347269576.1">
    <property type="nucleotide sequence ID" value="NZ_JAMPKK010000043.1"/>
</dbReference>
<accession>A0ABV0JT91</accession>
<sequence>MLQNRNDVTDFTFVENWKNDALLEAHLASAYIEETDVMNGLVAKPDICFYRLLG</sequence>
<evidence type="ECO:0008006" key="3">
    <source>
        <dbReference type="Google" id="ProtNLM"/>
    </source>
</evidence>
<reference evidence="1 2" key="1">
    <citation type="submission" date="2022-04" db="EMBL/GenBank/DDBJ databases">
        <title>Positive selection, recombination, and allopatry shape intraspecific diversity of widespread and dominant cyanobacteria.</title>
        <authorList>
            <person name="Wei J."/>
            <person name="Shu W."/>
            <person name="Hu C."/>
        </authorList>
    </citation>
    <scope>NUCLEOTIDE SEQUENCE [LARGE SCALE GENOMIC DNA]</scope>
    <source>
        <strain evidence="1 2">GB2-A5</strain>
    </source>
</reference>
<evidence type="ECO:0000313" key="2">
    <source>
        <dbReference type="Proteomes" id="UP001442494"/>
    </source>
</evidence>
<keyword evidence="2" id="KW-1185">Reference proteome</keyword>